<evidence type="ECO:0000313" key="2">
    <source>
        <dbReference type="EMBL" id="KAF4335582.1"/>
    </source>
</evidence>
<protein>
    <submittedName>
        <fullName evidence="2">Cycloeucalenol cycloisomerase</fullName>
    </submittedName>
</protein>
<gene>
    <name evidence="2" type="ORF">FBEOM_10555</name>
</gene>
<evidence type="ECO:0000313" key="3">
    <source>
        <dbReference type="Proteomes" id="UP000730481"/>
    </source>
</evidence>
<keyword evidence="1" id="KW-0812">Transmembrane</keyword>
<comment type="caution">
    <text evidence="2">The sequence shown here is derived from an EMBL/GenBank/DDBJ whole genome shotgun (WGS) entry which is preliminary data.</text>
</comment>
<sequence>MSASPKRKATSARYLEADKRRTEGLILAQSPFWAMAVALVMLSGIIHSWDDFDYILFSLTAALPSILLPAVFSKPDGRPWHRRYWVKLNLWISIIVFLGTFFISHYFFDLMGMRYMFNRKWNFSSSVAGRSGGEVPLFLYPLTHAYFMTYFAVLRVAEREINSRLRPGRIGRVCVVLALSYGVAFGETFFMASPLLSDLFLYEKRDRMMKVGTFGYMIFFVTGLPMLGRVDSNGEDWPLSRVVIEALAAFTSMLLLFELWAKVVGPL</sequence>
<dbReference type="PANTHER" id="PTHR35136:SF1">
    <property type="entry name" value="CYCLOEUCALENOL CYCLOISOMERASE"/>
    <property type="match status" value="1"/>
</dbReference>
<dbReference type="PANTHER" id="PTHR35136">
    <property type="entry name" value="CYCLOEUCALENOL CYCLOISOMERASE"/>
    <property type="match status" value="1"/>
</dbReference>
<dbReference type="InterPro" id="IPR020532">
    <property type="entry name" value="Cycloeucalenol_cycloisomerase"/>
</dbReference>
<keyword evidence="1" id="KW-0472">Membrane</keyword>
<feature type="transmembrane region" description="Helical" evidence="1">
    <location>
        <begin position="25"/>
        <end position="46"/>
    </location>
</feature>
<feature type="transmembrane region" description="Helical" evidence="1">
    <location>
        <begin position="84"/>
        <end position="108"/>
    </location>
</feature>
<reference evidence="2" key="2">
    <citation type="submission" date="2020-02" db="EMBL/GenBank/DDBJ databases">
        <title>Identification and distribution of gene clusters putatively required for synthesis of sphingolipid metabolism inhibitors in phylogenetically diverse species of the filamentous fungus Fusarium.</title>
        <authorList>
            <person name="Kim H.-S."/>
            <person name="Busman M."/>
            <person name="Brown D.W."/>
            <person name="Divon H."/>
            <person name="Uhlig S."/>
            <person name="Proctor R.H."/>
        </authorList>
    </citation>
    <scope>NUCLEOTIDE SEQUENCE</scope>
    <source>
        <strain evidence="2">NRRL 25174</strain>
    </source>
</reference>
<proteinExistence type="predicted"/>
<name>A0A9P5ABC1_9HYPO</name>
<keyword evidence="3" id="KW-1185">Reference proteome</keyword>
<feature type="transmembrane region" description="Helical" evidence="1">
    <location>
        <begin position="137"/>
        <end position="157"/>
    </location>
</feature>
<dbReference type="OrthoDB" id="2111841at2759"/>
<dbReference type="GO" id="GO:0047793">
    <property type="term" value="F:cycloeucalenol cycloisomerase activity"/>
    <property type="evidence" value="ECO:0007669"/>
    <property type="project" value="InterPro"/>
</dbReference>
<feature type="transmembrane region" description="Helical" evidence="1">
    <location>
        <begin position="169"/>
        <end position="191"/>
    </location>
</feature>
<dbReference type="EMBL" id="PVQB02000548">
    <property type="protein sequence ID" value="KAF4335582.1"/>
    <property type="molecule type" value="Genomic_DNA"/>
</dbReference>
<dbReference type="Proteomes" id="UP000730481">
    <property type="component" value="Unassembled WGS sequence"/>
</dbReference>
<feature type="transmembrane region" description="Helical" evidence="1">
    <location>
        <begin position="52"/>
        <end position="72"/>
    </location>
</feature>
<keyword evidence="1" id="KW-1133">Transmembrane helix</keyword>
<accession>A0A9P5ABC1</accession>
<organism evidence="2 3">
    <name type="scientific">Fusarium beomiforme</name>
    <dbReference type="NCBI Taxonomy" id="44412"/>
    <lineage>
        <taxon>Eukaryota</taxon>
        <taxon>Fungi</taxon>
        <taxon>Dikarya</taxon>
        <taxon>Ascomycota</taxon>
        <taxon>Pezizomycotina</taxon>
        <taxon>Sordariomycetes</taxon>
        <taxon>Hypocreomycetidae</taxon>
        <taxon>Hypocreales</taxon>
        <taxon>Nectriaceae</taxon>
        <taxon>Fusarium</taxon>
        <taxon>Fusarium burgessii species complex</taxon>
    </lineage>
</organism>
<feature type="transmembrane region" description="Helical" evidence="1">
    <location>
        <begin position="211"/>
        <end position="230"/>
    </location>
</feature>
<feature type="transmembrane region" description="Helical" evidence="1">
    <location>
        <begin position="242"/>
        <end position="261"/>
    </location>
</feature>
<reference evidence="2" key="1">
    <citation type="journal article" date="2017" name="Mycologia">
        <title>Fusarium algeriense, sp. nov., a novel toxigenic crown rot pathogen of durum wheat from Algeria is nested in the Fusarium burgessii species complex.</title>
        <authorList>
            <person name="Laraba I."/>
            <person name="Keddad A."/>
            <person name="Boureghda H."/>
            <person name="Abdallah N."/>
            <person name="Vaughan M.M."/>
            <person name="Proctor R.H."/>
            <person name="Busman M."/>
            <person name="O'Donnell K."/>
        </authorList>
    </citation>
    <scope>NUCLEOTIDE SEQUENCE</scope>
    <source>
        <strain evidence="2">NRRL 25174</strain>
    </source>
</reference>
<evidence type="ECO:0000256" key="1">
    <source>
        <dbReference type="SAM" id="Phobius"/>
    </source>
</evidence>
<dbReference type="AlphaFoldDB" id="A0A9P5ABC1"/>